<dbReference type="EMBL" id="JBHSGA010000017">
    <property type="protein sequence ID" value="MFC4527827.1"/>
    <property type="molecule type" value="Genomic_DNA"/>
</dbReference>
<reference evidence="3" key="1">
    <citation type="journal article" date="2019" name="Int. J. Syst. Evol. Microbiol.">
        <title>The Global Catalogue of Microorganisms (GCM) 10K type strain sequencing project: providing services to taxonomists for standard genome sequencing and annotation.</title>
        <authorList>
            <consortium name="The Broad Institute Genomics Platform"/>
            <consortium name="The Broad Institute Genome Sequencing Center for Infectious Disease"/>
            <person name="Wu L."/>
            <person name="Ma J."/>
        </authorList>
    </citation>
    <scope>NUCLEOTIDE SEQUENCE [LARGE SCALE GENOMIC DNA]</scope>
    <source>
        <strain evidence="3">CCM 4481</strain>
    </source>
</reference>
<organism evidence="2 3">
    <name type="scientific">Dyella halodurans</name>
    <dbReference type="NCBI Taxonomy" id="1920171"/>
    <lineage>
        <taxon>Bacteria</taxon>
        <taxon>Pseudomonadati</taxon>
        <taxon>Pseudomonadota</taxon>
        <taxon>Gammaproteobacteria</taxon>
        <taxon>Lysobacterales</taxon>
        <taxon>Rhodanobacteraceae</taxon>
        <taxon>Dyella</taxon>
    </lineage>
</organism>
<gene>
    <name evidence="2" type="ORF">ACFO5W_14380</name>
</gene>
<feature type="chain" id="PRO_5046634791" evidence="1">
    <location>
        <begin position="23"/>
        <end position="143"/>
    </location>
</feature>
<feature type="signal peptide" evidence="1">
    <location>
        <begin position="1"/>
        <end position="22"/>
    </location>
</feature>
<proteinExistence type="predicted"/>
<keyword evidence="3" id="KW-1185">Reference proteome</keyword>
<dbReference type="Proteomes" id="UP001595961">
    <property type="component" value="Unassembled WGS sequence"/>
</dbReference>
<accession>A0ABV9C4P1</accession>
<sequence>MYRLISKCLFIGLALAAPMVVAQGGASTKEPGRAVISLYRVAPGKHVAFLKWMAERDALDQQLGLPRAQWYAHFQGDSWDYLAIAPDLTDAQQKKEDDAAKAKGLAVGLKASLEFREFIASHTDTVSIGPLTASDLAARASNP</sequence>
<dbReference type="RefSeq" id="WP_266151817.1">
    <property type="nucleotide sequence ID" value="NZ_CP064028.1"/>
</dbReference>
<name>A0ABV9C4P1_9GAMM</name>
<evidence type="ECO:0000313" key="3">
    <source>
        <dbReference type="Proteomes" id="UP001595961"/>
    </source>
</evidence>
<evidence type="ECO:0000313" key="2">
    <source>
        <dbReference type="EMBL" id="MFC4527827.1"/>
    </source>
</evidence>
<keyword evidence="1" id="KW-0732">Signal</keyword>
<protein>
    <submittedName>
        <fullName evidence="2">Uncharacterized protein</fullName>
    </submittedName>
</protein>
<comment type="caution">
    <text evidence="2">The sequence shown here is derived from an EMBL/GenBank/DDBJ whole genome shotgun (WGS) entry which is preliminary data.</text>
</comment>
<evidence type="ECO:0000256" key="1">
    <source>
        <dbReference type="SAM" id="SignalP"/>
    </source>
</evidence>